<dbReference type="PANTHER" id="PTHR33371:SF4">
    <property type="entry name" value="INTERMEMBRANE PHOSPHOLIPID TRANSPORT SYSTEM BINDING PROTEIN MLAD"/>
    <property type="match status" value="1"/>
</dbReference>
<name>A0A3N1D9I8_9ACTN</name>
<feature type="signal peptide" evidence="1">
    <location>
        <begin position="1"/>
        <end position="23"/>
    </location>
</feature>
<dbReference type="RefSeq" id="WP_170201729.1">
    <property type="nucleotide sequence ID" value="NZ_RJKE01000001.1"/>
</dbReference>
<dbReference type="InterPro" id="IPR024516">
    <property type="entry name" value="Mce_C"/>
</dbReference>
<reference evidence="4 5" key="1">
    <citation type="submission" date="2018-11" db="EMBL/GenBank/DDBJ databases">
        <title>Sequencing the genomes of 1000 actinobacteria strains.</title>
        <authorList>
            <person name="Klenk H.-P."/>
        </authorList>
    </citation>
    <scope>NUCLEOTIDE SEQUENCE [LARGE SCALE GENOMIC DNA]</scope>
    <source>
        <strain evidence="4 5">DSM 44254</strain>
    </source>
</reference>
<evidence type="ECO:0000313" key="5">
    <source>
        <dbReference type="Proteomes" id="UP000272400"/>
    </source>
</evidence>
<sequence length="331" mass="35096">MRRLVPLLAAAALVAGCSPSTLGAPTGDVTLVATFPDVQNLVAGHSVQMSDIPIGSVVSVKRVGYQAEVRFSIEDDYRIPEGAAAEIAQTSLLGENYVELTLPDGSDMTTGPFLRDGARITRTSVAPQFEQVAGDAGRILEAISGDDLATLVNETATALDGQGPALNKMVAQSADLVAAFAEQRDDLGRAIGRLADLGETLKAHNGTLRTSRINETIGLIERNKTEILGTVEDLTKTARRLNDKVFAGRAEKMRLLIKRLDPTLATLGGSSDKISALVKSLVGFQEVLPKVVWDGQLMVYGALKLGLYNNASEEASDVLPFLDQIIQGGGR</sequence>
<feature type="chain" id="PRO_5039056391" evidence="1">
    <location>
        <begin position="24"/>
        <end position="331"/>
    </location>
</feature>
<dbReference type="PROSITE" id="PS51257">
    <property type="entry name" value="PROKAR_LIPOPROTEIN"/>
    <property type="match status" value="1"/>
</dbReference>
<evidence type="ECO:0000259" key="3">
    <source>
        <dbReference type="Pfam" id="PF11887"/>
    </source>
</evidence>
<dbReference type="Pfam" id="PF11887">
    <property type="entry name" value="Mce4_CUP1"/>
    <property type="match status" value="1"/>
</dbReference>
<gene>
    <name evidence="4" type="ORF">EDD29_7455</name>
</gene>
<evidence type="ECO:0000313" key="4">
    <source>
        <dbReference type="EMBL" id="ROO89748.1"/>
    </source>
</evidence>
<dbReference type="InterPro" id="IPR005693">
    <property type="entry name" value="Mce"/>
</dbReference>
<comment type="caution">
    <text evidence="4">The sequence shown here is derived from an EMBL/GenBank/DDBJ whole genome shotgun (WGS) entry which is preliminary data.</text>
</comment>
<accession>A0A3N1D9I8</accession>
<proteinExistence type="predicted"/>
<evidence type="ECO:0000256" key="1">
    <source>
        <dbReference type="SAM" id="SignalP"/>
    </source>
</evidence>
<organism evidence="4 5">
    <name type="scientific">Actinocorallia herbida</name>
    <dbReference type="NCBI Taxonomy" id="58109"/>
    <lineage>
        <taxon>Bacteria</taxon>
        <taxon>Bacillati</taxon>
        <taxon>Actinomycetota</taxon>
        <taxon>Actinomycetes</taxon>
        <taxon>Streptosporangiales</taxon>
        <taxon>Thermomonosporaceae</taxon>
        <taxon>Actinocorallia</taxon>
    </lineage>
</organism>
<dbReference type="Proteomes" id="UP000272400">
    <property type="component" value="Unassembled WGS sequence"/>
</dbReference>
<keyword evidence="1" id="KW-0732">Signal</keyword>
<dbReference type="EMBL" id="RJKE01000001">
    <property type="protein sequence ID" value="ROO89748.1"/>
    <property type="molecule type" value="Genomic_DNA"/>
</dbReference>
<evidence type="ECO:0000259" key="2">
    <source>
        <dbReference type="Pfam" id="PF02470"/>
    </source>
</evidence>
<dbReference type="AlphaFoldDB" id="A0A3N1D9I8"/>
<protein>
    <submittedName>
        <fullName evidence="4">Phospholipid/cholesterol/gamma-HCH transport system substrate-binding protein</fullName>
    </submittedName>
</protein>
<dbReference type="InterPro" id="IPR003399">
    <property type="entry name" value="Mce/MlaD"/>
</dbReference>
<dbReference type="InterPro" id="IPR052336">
    <property type="entry name" value="MlaD_Phospholipid_Transporter"/>
</dbReference>
<dbReference type="Pfam" id="PF02470">
    <property type="entry name" value="MlaD"/>
    <property type="match status" value="1"/>
</dbReference>
<dbReference type="NCBIfam" id="TIGR00996">
    <property type="entry name" value="Mtu_fam_mce"/>
    <property type="match status" value="1"/>
</dbReference>
<dbReference type="PANTHER" id="PTHR33371">
    <property type="entry name" value="INTERMEMBRANE PHOSPHOLIPID TRANSPORT SYSTEM BINDING PROTEIN MLAD-RELATED"/>
    <property type="match status" value="1"/>
</dbReference>
<keyword evidence="5" id="KW-1185">Reference proteome</keyword>
<feature type="domain" description="Mammalian cell entry C-terminal" evidence="3">
    <location>
        <begin position="114"/>
        <end position="283"/>
    </location>
</feature>
<feature type="domain" description="Mce/MlaD" evidence="2">
    <location>
        <begin position="29"/>
        <end position="101"/>
    </location>
</feature>